<comment type="caution">
    <text evidence="1">The sequence shown here is derived from an EMBL/GenBank/DDBJ whole genome shotgun (WGS) entry which is preliminary data.</text>
</comment>
<name>A0A8S4SN45_9NEOP</name>
<dbReference type="AlphaFoldDB" id="A0A8S4SN45"/>
<gene>
    <name evidence="1" type="primary">jg11872</name>
    <name evidence="1" type="ORF">PAEG_LOCUS26099</name>
</gene>
<evidence type="ECO:0000313" key="2">
    <source>
        <dbReference type="Proteomes" id="UP000838756"/>
    </source>
</evidence>
<dbReference type="EMBL" id="CAKXAJ010026368">
    <property type="protein sequence ID" value="CAH2267583.1"/>
    <property type="molecule type" value="Genomic_DNA"/>
</dbReference>
<dbReference type="Proteomes" id="UP000838756">
    <property type="component" value="Unassembled WGS sequence"/>
</dbReference>
<organism evidence="1 2">
    <name type="scientific">Pararge aegeria aegeria</name>
    <dbReference type="NCBI Taxonomy" id="348720"/>
    <lineage>
        <taxon>Eukaryota</taxon>
        <taxon>Metazoa</taxon>
        <taxon>Ecdysozoa</taxon>
        <taxon>Arthropoda</taxon>
        <taxon>Hexapoda</taxon>
        <taxon>Insecta</taxon>
        <taxon>Pterygota</taxon>
        <taxon>Neoptera</taxon>
        <taxon>Endopterygota</taxon>
        <taxon>Lepidoptera</taxon>
        <taxon>Glossata</taxon>
        <taxon>Ditrysia</taxon>
        <taxon>Papilionoidea</taxon>
        <taxon>Nymphalidae</taxon>
        <taxon>Satyrinae</taxon>
        <taxon>Satyrini</taxon>
        <taxon>Parargina</taxon>
        <taxon>Pararge</taxon>
    </lineage>
</organism>
<evidence type="ECO:0000313" key="1">
    <source>
        <dbReference type="EMBL" id="CAH2267583.1"/>
    </source>
</evidence>
<dbReference type="OrthoDB" id="6611647at2759"/>
<accession>A0A8S4SN45</accession>
<reference evidence="1" key="1">
    <citation type="submission" date="2022-03" db="EMBL/GenBank/DDBJ databases">
        <authorList>
            <person name="Lindestad O."/>
        </authorList>
    </citation>
    <scope>NUCLEOTIDE SEQUENCE</scope>
</reference>
<protein>
    <submittedName>
        <fullName evidence="1">Jg11872 protein</fullName>
    </submittedName>
</protein>
<dbReference type="PANTHER" id="PTHR45913">
    <property type="entry name" value="EPM2A-INTERACTING PROTEIN 1"/>
    <property type="match status" value="1"/>
</dbReference>
<dbReference type="PANTHER" id="PTHR45913:SF10">
    <property type="entry name" value="DUF4371 DOMAIN-CONTAINING PROTEIN"/>
    <property type="match status" value="1"/>
</dbReference>
<sequence>MTSLENKPTASTCDICDTSDASFTAANIIVRYGKPFDDGEFLKEAWLACAETIFADFEHKDKLIQCIENIPLSKHTIKDKIHKLAENVIEQQKNDIKSSPFVSLFLDNRRMDQTPRLAIIARYCAVNEIKEELMSFTCSKDMDMLALTKKALTEKKIDTSKIVSITTEDYPDMKKIINGVTAPSKNNVSHSILEFDCIISPTRLFLGASYSHITSVLKVVYDLVKHLLPKNFCNYRQLEYNTKILAFLDEVYTLSTDRESNSKISWLRRGEVLQRFVDCLEEIKLLLQKQNNEKYLQQLMDITWLAKLMFLTDLCQIFKDFNAKLQDADKTVIIMSDLTCAFEAKLQLLRNDIVSKKYKFFPNLQTLPNDLDSQEILNEANASENFSSIINDCSIGLSSVFSQFRELSDTLKFIMYPDMIPFGKLNLSKFAWLDIDEFEMTLIDFQCSTIWTQKFIKLRQELELIESERLSGGTNKNANNKILEVWSTIPNTFSCVKKLAFAILTIFPSTSVCESVFYDMRCLESDWNKNCMSDDEKFAYILLKNHHHQHQHFQPVAGPLQGTGLL</sequence>
<keyword evidence="2" id="KW-1185">Reference proteome</keyword>
<proteinExistence type="predicted"/>